<organism evidence="2 3">
    <name type="scientific">Azoarcus indigens</name>
    <dbReference type="NCBI Taxonomy" id="29545"/>
    <lineage>
        <taxon>Bacteria</taxon>
        <taxon>Pseudomonadati</taxon>
        <taxon>Pseudomonadota</taxon>
        <taxon>Betaproteobacteria</taxon>
        <taxon>Rhodocyclales</taxon>
        <taxon>Zoogloeaceae</taxon>
        <taxon>Azoarcus</taxon>
    </lineage>
</organism>
<dbReference type="OrthoDB" id="195316at2"/>
<dbReference type="PIRSF" id="PIRSF014995">
    <property type="entry name" value="UCP014995"/>
    <property type="match status" value="1"/>
</dbReference>
<dbReference type="InterPro" id="IPR014469">
    <property type="entry name" value="DUF2271"/>
</dbReference>
<sequence length="170" mass="18808">MRRTLLLATGLLAAAPALAANIDLEVEIPRLSVAEYHRPYVAAWIERPDNSVAANLAVWYDGKMRNNEGTKWLKDLRQWWRRAGRELEVPIDGVTSATRAPGKHSLSFAEGSAPLGKLPAGEYRLIVEAAREVGGRELLTVPFQWPPQKAEQLKAQGQHELGAITVQLKP</sequence>
<keyword evidence="3" id="KW-1185">Reference proteome</keyword>
<reference evidence="2 3" key="1">
    <citation type="submission" date="2019-03" db="EMBL/GenBank/DDBJ databases">
        <title>Genomic Encyclopedia of Type Strains, Phase IV (KMG-IV): sequencing the most valuable type-strain genomes for metagenomic binning, comparative biology and taxonomic classification.</title>
        <authorList>
            <person name="Goeker M."/>
        </authorList>
    </citation>
    <scope>NUCLEOTIDE SEQUENCE [LARGE SCALE GENOMIC DNA]</scope>
    <source>
        <strain evidence="2 3">DSM 12121</strain>
    </source>
</reference>
<comment type="caution">
    <text evidence="2">The sequence shown here is derived from an EMBL/GenBank/DDBJ whole genome shotgun (WGS) entry which is preliminary data.</text>
</comment>
<evidence type="ECO:0008006" key="4">
    <source>
        <dbReference type="Google" id="ProtNLM"/>
    </source>
</evidence>
<accession>A0A4V3BM02</accession>
<dbReference type="RefSeq" id="WP_133593316.1">
    <property type="nucleotide sequence ID" value="NZ_SNVV01000014.1"/>
</dbReference>
<protein>
    <recommendedName>
        <fullName evidence="4">DUF2271 domain-containing protein</fullName>
    </recommendedName>
</protein>
<dbReference type="EMBL" id="SNVV01000014">
    <property type="protein sequence ID" value="TDN48702.1"/>
    <property type="molecule type" value="Genomic_DNA"/>
</dbReference>
<gene>
    <name evidence="2" type="ORF">C7389_11489</name>
</gene>
<evidence type="ECO:0000313" key="2">
    <source>
        <dbReference type="EMBL" id="TDN48702.1"/>
    </source>
</evidence>
<name>A0A4V3BM02_9RHOO</name>
<proteinExistence type="predicted"/>
<evidence type="ECO:0000256" key="1">
    <source>
        <dbReference type="SAM" id="SignalP"/>
    </source>
</evidence>
<dbReference type="AlphaFoldDB" id="A0A4V3BM02"/>
<dbReference type="Proteomes" id="UP000295129">
    <property type="component" value="Unassembled WGS sequence"/>
</dbReference>
<feature type="chain" id="PRO_5020867713" description="DUF2271 domain-containing protein" evidence="1">
    <location>
        <begin position="20"/>
        <end position="170"/>
    </location>
</feature>
<keyword evidence="1" id="KW-0732">Signal</keyword>
<evidence type="ECO:0000313" key="3">
    <source>
        <dbReference type="Proteomes" id="UP000295129"/>
    </source>
</evidence>
<dbReference type="Pfam" id="PF10029">
    <property type="entry name" value="DUF2271"/>
    <property type="match status" value="1"/>
</dbReference>
<feature type="signal peptide" evidence="1">
    <location>
        <begin position="1"/>
        <end position="19"/>
    </location>
</feature>